<dbReference type="InterPro" id="IPR003806">
    <property type="entry name" value="ATP-grasp_PylC-type"/>
</dbReference>
<dbReference type="PANTHER" id="PTHR43585:SF2">
    <property type="entry name" value="ATP-GRASP ENZYME FSQD"/>
    <property type="match status" value="1"/>
</dbReference>
<keyword evidence="1" id="KW-0436">Ligase</keyword>
<gene>
    <name evidence="6" type="ORF">GKE01_21045</name>
</gene>
<evidence type="ECO:0000256" key="1">
    <source>
        <dbReference type="ARBA" id="ARBA00022598"/>
    </source>
</evidence>
<dbReference type="EMBL" id="WKLP01000037">
    <property type="protein sequence ID" value="MRY13925.1"/>
    <property type="molecule type" value="Genomic_DNA"/>
</dbReference>
<dbReference type="InterPro" id="IPR011761">
    <property type="entry name" value="ATP-grasp"/>
</dbReference>
<dbReference type="RefSeq" id="WP_007658069.1">
    <property type="nucleotide sequence ID" value="NZ_CAJSYT010000006.1"/>
</dbReference>
<dbReference type="Gene3D" id="3.40.50.20">
    <property type="match status" value="1"/>
</dbReference>
<accession>A0A6G1ZJD2</accession>
<dbReference type="SUPFAM" id="SSF56059">
    <property type="entry name" value="Glutathione synthetase ATP-binding domain-like"/>
    <property type="match status" value="1"/>
</dbReference>
<organism evidence="6">
    <name type="scientific">Parabacteroides goldsteinii</name>
    <dbReference type="NCBI Taxonomy" id="328812"/>
    <lineage>
        <taxon>Bacteria</taxon>
        <taxon>Pseudomonadati</taxon>
        <taxon>Bacteroidota</taxon>
        <taxon>Bacteroidia</taxon>
        <taxon>Bacteroidales</taxon>
        <taxon>Tannerellaceae</taxon>
        <taxon>Parabacteroides</taxon>
    </lineage>
</organism>
<sequence>MIASKKLLFLGGGRSNINAIKSALELGIKPYVVGMEGNYPGYKLAEKIFIANIMDKYDVMKAIKDEKIDGVLICCSDRAIETVGFLNDHLGLNGITESAAKRCNNKYEMKQALFNKGVNTAKFMKLEKEADLKRALELLTFPVIVKAVDLQSSKGVYICKDETELMENYCKSISESNLTYCIVEEFIEGRELGAQAFVCNGKIVFVLPHGDIIAHEGKSTVPVGHYAPLDCSEKLRKRIAEEAGKAIDALELNNCAVNIDFIVKDDVPYILELSGRVGANCLPEMTGYHYGMDYYKMIVAVAVGEDPFSYFTPNMKGKITLVKMINSAETGVLELLEYDKDMLPYVSFFVNKGDKVSSFKNSNDCIGEMLVQGDTMEECEEKIRKFYEKLVIRFK</sequence>
<comment type="caution">
    <text evidence="6">The sequence shown here is derived from an EMBL/GenBank/DDBJ whole genome shotgun (WGS) entry which is preliminary data.</text>
</comment>
<dbReference type="Gene3D" id="3.30.1490.20">
    <property type="entry name" value="ATP-grasp fold, A domain"/>
    <property type="match status" value="1"/>
</dbReference>
<evidence type="ECO:0000256" key="3">
    <source>
        <dbReference type="ARBA" id="ARBA00022840"/>
    </source>
</evidence>
<evidence type="ECO:0000313" key="6">
    <source>
        <dbReference type="EMBL" id="MRY13925.1"/>
    </source>
</evidence>
<name>A0A6G1ZJD2_9BACT</name>
<reference evidence="6" key="1">
    <citation type="journal article" date="2019" name="Nat. Med.">
        <title>A library of human gut bacterial isolates paired with longitudinal multiomics data enables mechanistic microbiome research.</title>
        <authorList>
            <person name="Poyet M."/>
            <person name="Groussin M."/>
            <person name="Gibbons S.M."/>
            <person name="Avila-Pacheco J."/>
            <person name="Jiang X."/>
            <person name="Kearney S.M."/>
            <person name="Perrotta A.R."/>
            <person name="Berdy B."/>
            <person name="Zhao S."/>
            <person name="Lieberman T.D."/>
            <person name="Swanson P.K."/>
            <person name="Smith M."/>
            <person name="Roesemann S."/>
            <person name="Alexander J.E."/>
            <person name="Rich S.A."/>
            <person name="Livny J."/>
            <person name="Vlamakis H."/>
            <person name="Clish C."/>
            <person name="Bullock K."/>
            <person name="Deik A."/>
            <person name="Scott J."/>
            <person name="Pierce K.A."/>
            <person name="Xavier R.J."/>
            <person name="Alm E.J."/>
        </authorList>
    </citation>
    <scope>NUCLEOTIDE SEQUENCE</scope>
    <source>
        <strain evidence="6">BIOML-A4</strain>
    </source>
</reference>
<dbReference type="GO" id="GO:0005524">
    <property type="term" value="F:ATP binding"/>
    <property type="evidence" value="ECO:0007669"/>
    <property type="project" value="UniProtKB-UniRule"/>
</dbReference>
<keyword evidence="2 4" id="KW-0547">Nucleotide-binding</keyword>
<dbReference type="GO" id="GO:0046872">
    <property type="term" value="F:metal ion binding"/>
    <property type="evidence" value="ECO:0007669"/>
    <property type="project" value="InterPro"/>
</dbReference>
<dbReference type="PROSITE" id="PS50975">
    <property type="entry name" value="ATP_GRASP"/>
    <property type="match status" value="1"/>
</dbReference>
<protein>
    <submittedName>
        <fullName evidence="6">ATP-grasp domain-containing protein</fullName>
    </submittedName>
</protein>
<dbReference type="Gene3D" id="3.30.470.20">
    <property type="entry name" value="ATP-grasp fold, B domain"/>
    <property type="match status" value="1"/>
</dbReference>
<dbReference type="InterPro" id="IPR013815">
    <property type="entry name" value="ATP_grasp_subdomain_1"/>
</dbReference>
<dbReference type="AlphaFoldDB" id="A0A6G1ZJD2"/>
<feature type="domain" description="ATP-grasp" evidence="5">
    <location>
        <begin position="110"/>
        <end position="303"/>
    </location>
</feature>
<proteinExistence type="predicted"/>
<dbReference type="PANTHER" id="PTHR43585">
    <property type="entry name" value="FUMIPYRROLE BIOSYNTHESIS PROTEIN C"/>
    <property type="match status" value="1"/>
</dbReference>
<dbReference type="Pfam" id="PF02655">
    <property type="entry name" value="ATP-grasp_3"/>
    <property type="match status" value="1"/>
</dbReference>
<evidence type="ECO:0000256" key="4">
    <source>
        <dbReference type="PROSITE-ProRule" id="PRU00409"/>
    </source>
</evidence>
<dbReference type="GO" id="GO:0016874">
    <property type="term" value="F:ligase activity"/>
    <property type="evidence" value="ECO:0007669"/>
    <property type="project" value="UniProtKB-KW"/>
</dbReference>
<dbReference type="InterPro" id="IPR052032">
    <property type="entry name" value="ATP-dep_AA_Ligase"/>
</dbReference>
<keyword evidence="3 4" id="KW-0067">ATP-binding</keyword>
<dbReference type="SMART" id="SM01209">
    <property type="entry name" value="GARS_A"/>
    <property type="match status" value="1"/>
</dbReference>
<evidence type="ECO:0000259" key="5">
    <source>
        <dbReference type="PROSITE" id="PS50975"/>
    </source>
</evidence>
<evidence type="ECO:0000256" key="2">
    <source>
        <dbReference type="ARBA" id="ARBA00022741"/>
    </source>
</evidence>